<keyword evidence="1" id="KW-0472">Membrane</keyword>
<name>U2X4C7_GEOKU</name>
<accession>U2X4C7</accession>
<gene>
    <name evidence="2" type="ORF">GBL_1739</name>
</gene>
<evidence type="ECO:0000313" key="3">
    <source>
        <dbReference type="Proteomes" id="UP000016424"/>
    </source>
</evidence>
<reference evidence="3" key="1">
    <citation type="journal article" date="2013" name="Genome">
        <title>Draft Genome Sequence of Geobacillus kaustophilus GBlys, a Lysogenic Strain with Bacteriophage phiOH2.</title>
        <authorList>
            <person name="Doi K."/>
            <person name="Mori K."/>
            <person name="Martono H."/>
            <person name="Nagayoshi Y."/>
            <person name="Fujino Y."/>
            <person name="Tashiro K."/>
            <person name="Kuhara S."/>
            <person name="Ohshima T."/>
        </authorList>
    </citation>
    <scope>NUCLEOTIDE SEQUENCE [LARGE SCALE GENOMIC DNA]</scope>
    <source>
        <strain evidence="3">GBlys</strain>
    </source>
</reference>
<evidence type="ECO:0000313" key="2">
    <source>
        <dbReference type="EMBL" id="GAD13522.1"/>
    </source>
</evidence>
<proteinExistence type="predicted"/>
<keyword evidence="1" id="KW-1133">Transmembrane helix</keyword>
<keyword evidence="1" id="KW-0812">Transmembrane</keyword>
<feature type="transmembrane region" description="Helical" evidence="1">
    <location>
        <begin position="20"/>
        <end position="41"/>
    </location>
</feature>
<dbReference type="AlphaFoldDB" id="U2X4C7"/>
<dbReference type="EMBL" id="BASG01000014">
    <property type="protein sequence ID" value="GAD13522.1"/>
    <property type="molecule type" value="Genomic_DNA"/>
</dbReference>
<evidence type="ECO:0000256" key="1">
    <source>
        <dbReference type="SAM" id="Phobius"/>
    </source>
</evidence>
<organism evidence="2 3">
    <name type="scientific">Geobacillus kaustophilus GBlys</name>
    <dbReference type="NCBI Taxonomy" id="1337888"/>
    <lineage>
        <taxon>Bacteria</taxon>
        <taxon>Bacillati</taxon>
        <taxon>Bacillota</taxon>
        <taxon>Bacilli</taxon>
        <taxon>Bacillales</taxon>
        <taxon>Anoxybacillaceae</taxon>
        <taxon>Geobacillus</taxon>
        <taxon>Geobacillus thermoleovorans group</taxon>
    </lineage>
</organism>
<sequence>MKGRGEHETKLIPADGEHGSAGICYGASLMGASVLFFFALACRRCDMTHNDGDAAHSIMETTDGS</sequence>
<protein>
    <submittedName>
        <fullName evidence="2">Uncharacterized protein</fullName>
    </submittedName>
</protein>
<dbReference type="Proteomes" id="UP000016424">
    <property type="component" value="Unassembled WGS sequence"/>
</dbReference>
<comment type="caution">
    <text evidence="2">The sequence shown here is derived from an EMBL/GenBank/DDBJ whole genome shotgun (WGS) entry which is preliminary data.</text>
</comment>